<dbReference type="PANTHER" id="PTHR12378">
    <property type="entry name" value="DESUMOYLATING ISOPEPTIDASE"/>
    <property type="match status" value="1"/>
</dbReference>
<dbReference type="GO" id="GO:0101005">
    <property type="term" value="F:deubiquitinase activity"/>
    <property type="evidence" value="ECO:0007669"/>
    <property type="project" value="TreeGrafter"/>
</dbReference>
<dbReference type="EMBL" id="BNJQ01000017">
    <property type="protein sequence ID" value="GHP07707.1"/>
    <property type="molecule type" value="Genomic_DNA"/>
</dbReference>
<dbReference type="Gene3D" id="3.90.1720.30">
    <property type="entry name" value="PPPDE domains"/>
    <property type="match status" value="1"/>
</dbReference>
<evidence type="ECO:0000256" key="1">
    <source>
        <dbReference type="ARBA" id="ARBA00008140"/>
    </source>
</evidence>
<dbReference type="InterPro" id="IPR042266">
    <property type="entry name" value="PPPDE_sf"/>
</dbReference>
<comment type="similarity">
    <text evidence="1">Belongs to the DeSI family.</text>
</comment>
<dbReference type="GO" id="GO:0016579">
    <property type="term" value="P:protein deubiquitination"/>
    <property type="evidence" value="ECO:0007669"/>
    <property type="project" value="TreeGrafter"/>
</dbReference>
<proteinExistence type="inferred from homology"/>
<dbReference type="Pfam" id="PF05903">
    <property type="entry name" value="Peptidase_C97"/>
    <property type="match status" value="1"/>
</dbReference>
<protein>
    <recommendedName>
        <fullName evidence="5">PPPDE domain-containing protein</fullName>
    </recommendedName>
</protein>
<evidence type="ECO:0000256" key="3">
    <source>
        <dbReference type="ARBA" id="ARBA00022801"/>
    </source>
</evidence>
<feature type="domain" description="PPPDE" evidence="5">
    <location>
        <begin position="1"/>
        <end position="140"/>
    </location>
</feature>
<evidence type="ECO:0000256" key="4">
    <source>
        <dbReference type="SAM" id="MobiDB-lite"/>
    </source>
</evidence>
<comment type="caution">
    <text evidence="6">The sequence shown here is derived from an EMBL/GenBank/DDBJ whole genome shotgun (WGS) entry which is preliminary data.</text>
</comment>
<sequence length="220" mass="23588">MLVNLHVYDITNSGSESTNTAIQRINAVTRELSIGGIFHGGLEVMGSEWSFGFCETGSGVYAVEPKRNPMYTYRETVPLGITTMSPEKVKEVIRNLRESWPGASYDLLKRNCNDFCEALCQALGAGPFPMWVNRFARGADATVTTTAQVYDAASMAAREASALAREAGLFAQSTLDIISKSLFGVSGGDNNRIGGANGNTHATTTAPTQLPPPQQQMTGL</sequence>
<dbReference type="PANTHER" id="PTHR12378:SF9">
    <property type="entry name" value="OS06G0107000 PROTEIN"/>
    <property type="match status" value="1"/>
</dbReference>
<keyword evidence="3" id="KW-0378">Hydrolase</keyword>
<feature type="region of interest" description="Disordered" evidence="4">
    <location>
        <begin position="193"/>
        <end position="220"/>
    </location>
</feature>
<dbReference type="OrthoDB" id="412286at2759"/>
<dbReference type="GO" id="GO:0006508">
    <property type="term" value="P:proteolysis"/>
    <property type="evidence" value="ECO:0007669"/>
    <property type="project" value="UniProtKB-KW"/>
</dbReference>
<dbReference type="PROSITE" id="PS51858">
    <property type="entry name" value="PPPDE"/>
    <property type="match status" value="1"/>
</dbReference>
<accession>A0A830HRX9</accession>
<gene>
    <name evidence="6" type="ORF">PPROV_000644900</name>
</gene>
<keyword evidence="2" id="KW-0645">Protease</keyword>
<name>A0A830HRX9_9CHLO</name>
<evidence type="ECO:0000313" key="6">
    <source>
        <dbReference type="EMBL" id="GHP07707.1"/>
    </source>
</evidence>
<evidence type="ECO:0000259" key="5">
    <source>
        <dbReference type="PROSITE" id="PS51858"/>
    </source>
</evidence>
<organism evidence="6 7">
    <name type="scientific">Pycnococcus provasolii</name>
    <dbReference type="NCBI Taxonomy" id="41880"/>
    <lineage>
        <taxon>Eukaryota</taxon>
        <taxon>Viridiplantae</taxon>
        <taxon>Chlorophyta</taxon>
        <taxon>Pseudoscourfieldiophyceae</taxon>
        <taxon>Pseudoscourfieldiales</taxon>
        <taxon>Pycnococcaceae</taxon>
        <taxon>Pycnococcus</taxon>
    </lineage>
</organism>
<dbReference type="Proteomes" id="UP000660262">
    <property type="component" value="Unassembled WGS sequence"/>
</dbReference>
<evidence type="ECO:0000256" key="2">
    <source>
        <dbReference type="ARBA" id="ARBA00022670"/>
    </source>
</evidence>
<evidence type="ECO:0000313" key="7">
    <source>
        <dbReference type="Proteomes" id="UP000660262"/>
    </source>
</evidence>
<dbReference type="SMART" id="SM01179">
    <property type="entry name" value="DUF862"/>
    <property type="match status" value="1"/>
</dbReference>
<keyword evidence="7" id="KW-1185">Reference proteome</keyword>
<dbReference type="InterPro" id="IPR008580">
    <property type="entry name" value="PPPDE_dom"/>
</dbReference>
<reference evidence="6" key="1">
    <citation type="submission" date="2020-10" db="EMBL/GenBank/DDBJ databases">
        <title>Unveiling of a novel bifunctional photoreceptor, Dualchrome1, isolated from a cosmopolitan green alga.</title>
        <authorList>
            <person name="Suzuki S."/>
            <person name="Kawachi M."/>
        </authorList>
    </citation>
    <scope>NUCLEOTIDE SEQUENCE</scope>
    <source>
        <strain evidence="6">NIES 2893</strain>
    </source>
</reference>
<dbReference type="AlphaFoldDB" id="A0A830HRX9"/>